<proteinExistence type="inferred from homology"/>
<comment type="similarity">
    <text evidence="1">Belongs to the glycosyl hydrolase 3 family.</text>
</comment>
<reference evidence="6" key="1">
    <citation type="submission" date="2019-10" db="EMBL/GenBank/DDBJ databases">
        <title>Borrelia maritima sp. nov., a novel species of the Borrelia burgdorferi sensu lato complex, occupies a basal position to North American species.</title>
        <authorList>
            <person name="Margos G."/>
            <person name="Fedorova N."/>
            <person name="Becker N.S."/>
            <person name="Kleinjan J.E."/>
            <person name="Marosevic D."/>
            <person name="Krebs S."/>
            <person name="Hui L."/>
            <person name="Fingerle V."/>
            <person name="Lane R.S."/>
        </authorList>
    </citation>
    <scope>NUCLEOTIDE SEQUENCE [LARGE SCALE GENOMIC DNA]</scope>
    <source>
        <strain evidence="6">CA690</strain>
    </source>
</reference>
<sequence>MDFLKALSFIFFYFCLDLFAAESLPEIDYEYFNKDKSDLVDLMNFLGEFDFQTILKDRNLFIGIRNLADFKNAQAFNVDDINRIRKINPIGIILFRENLKDAQQTRELIRAIKNHVGYDIFIAIDEEGGIVSRASENKKMGVYNFPPMEYVGGVKDLHLIYKIGEVLAKQLRRLGINLNMAPVADIKFAPHTPLLNRTFGEYSAYNIGLMVEAFIDGMQSHGVFSAIKHFPGLGGTTIDTHKYLAFLPYSKSFLMLNNFVPFVFGRASKFIMIGHVNVPKISKDITSMSKAIVNIIRENLNITSIMITDSYDMGAITTSFPNVENAIKKSLNSGMNIVLIP</sequence>
<dbReference type="PANTHER" id="PTHR30480:SF16">
    <property type="entry name" value="GLYCOSIDE HYDROLASE FAMILY 3 DOMAIN PROTEIN"/>
    <property type="match status" value="1"/>
</dbReference>
<dbReference type="InterPro" id="IPR001764">
    <property type="entry name" value="Glyco_hydro_3_N"/>
</dbReference>
<keyword evidence="3" id="KW-0326">Glycosidase</keyword>
<dbReference type="InterPro" id="IPR050226">
    <property type="entry name" value="NagZ_Beta-hexosaminidase"/>
</dbReference>
<evidence type="ECO:0000256" key="1">
    <source>
        <dbReference type="ARBA" id="ARBA00005336"/>
    </source>
</evidence>
<dbReference type="InterPro" id="IPR036962">
    <property type="entry name" value="Glyco_hydro_3_N_sf"/>
</dbReference>
<dbReference type="KEGG" id="bmat:DB723_00010"/>
<evidence type="ECO:0000313" key="5">
    <source>
        <dbReference type="EMBL" id="QFI14167.1"/>
    </source>
</evidence>
<dbReference type="Proteomes" id="UP000326393">
    <property type="component" value="Chromosome"/>
</dbReference>
<dbReference type="RefSeq" id="WP_151551190.1">
    <property type="nucleotide sequence ID" value="NZ_CP044535.1"/>
</dbReference>
<dbReference type="OrthoDB" id="9805821at2"/>
<dbReference type="GO" id="GO:0005975">
    <property type="term" value="P:carbohydrate metabolic process"/>
    <property type="evidence" value="ECO:0007669"/>
    <property type="project" value="InterPro"/>
</dbReference>
<dbReference type="Pfam" id="PF00933">
    <property type="entry name" value="Glyco_hydro_3"/>
    <property type="match status" value="1"/>
</dbReference>
<gene>
    <name evidence="5" type="ORF">DB723_00010</name>
</gene>
<organism evidence="5 6">
    <name type="scientific">Borrelia maritima</name>
    <dbReference type="NCBI Taxonomy" id="2761123"/>
    <lineage>
        <taxon>Bacteria</taxon>
        <taxon>Pseudomonadati</taxon>
        <taxon>Spirochaetota</taxon>
        <taxon>Spirochaetia</taxon>
        <taxon>Spirochaetales</taxon>
        <taxon>Borreliaceae</taxon>
        <taxon>Borrelia</taxon>
    </lineage>
</organism>
<name>A0A5J6WBW1_9SPIR</name>
<evidence type="ECO:0000256" key="2">
    <source>
        <dbReference type="ARBA" id="ARBA00022801"/>
    </source>
</evidence>
<feature type="domain" description="Glycoside hydrolase family 3 N-terminal" evidence="4">
    <location>
        <begin position="83"/>
        <end position="340"/>
    </location>
</feature>
<evidence type="ECO:0000259" key="4">
    <source>
        <dbReference type="Pfam" id="PF00933"/>
    </source>
</evidence>
<dbReference type="GO" id="GO:0009254">
    <property type="term" value="P:peptidoglycan turnover"/>
    <property type="evidence" value="ECO:0007669"/>
    <property type="project" value="TreeGrafter"/>
</dbReference>
<dbReference type="GO" id="GO:0004553">
    <property type="term" value="F:hydrolase activity, hydrolyzing O-glycosyl compounds"/>
    <property type="evidence" value="ECO:0007669"/>
    <property type="project" value="InterPro"/>
</dbReference>
<dbReference type="Gene3D" id="3.20.20.300">
    <property type="entry name" value="Glycoside hydrolase, family 3, N-terminal domain"/>
    <property type="match status" value="1"/>
</dbReference>
<keyword evidence="6" id="KW-1185">Reference proteome</keyword>
<dbReference type="InterPro" id="IPR017853">
    <property type="entry name" value="GH"/>
</dbReference>
<keyword evidence="2 5" id="KW-0378">Hydrolase</keyword>
<dbReference type="AlphaFoldDB" id="A0A5J6WBW1"/>
<evidence type="ECO:0000313" key="6">
    <source>
        <dbReference type="Proteomes" id="UP000326393"/>
    </source>
</evidence>
<reference evidence="5 6" key="2">
    <citation type="journal article" date="2020" name="Int. J. Syst. Evol. Microbiol.">
        <title>Borrelia maritima sp. nov., a novel species of the Borrelia burgdorferi sensu lato complex, occupying a basal position to North American species.</title>
        <authorList>
            <person name="Margos G."/>
            <person name="Fedorova N."/>
            <person name="Becker N.S."/>
            <person name="Kleinjan J.E."/>
            <person name="Marosevic D."/>
            <person name="Krebs S."/>
            <person name="Hui L."/>
            <person name="Fingerle V."/>
            <person name="Lane R.S."/>
        </authorList>
    </citation>
    <scope>NUCLEOTIDE SEQUENCE [LARGE SCALE GENOMIC DNA]</scope>
    <source>
        <strain evidence="5 6">CA690</strain>
    </source>
</reference>
<dbReference type="EMBL" id="CP044535">
    <property type="protein sequence ID" value="QFI14167.1"/>
    <property type="molecule type" value="Genomic_DNA"/>
</dbReference>
<accession>A0A5J6WBW1</accession>
<dbReference type="PANTHER" id="PTHR30480">
    <property type="entry name" value="BETA-HEXOSAMINIDASE-RELATED"/>
    <property type="match status" value="1"/>
</dbReference>
<evidence type="ECO:0000256" key="3">
    <source>
        <dbReference type="ARBA" id="ARBA00023295"/>
    </source>
</evidence>
<dbReference type="SUPFAM" id="SSF51445">
    <property type="entry name" value="(Trans)glycosidases"/>
    <property type="match status" value="1"/>
</dbReference>
<protein>
    <submittedName>
        <fullName evidence="5">Glycoside hydrolase family 3 protein</fullName>
    </submittedName>
</protein>